<dbReference type="GO" id="GO:0015031">
    <property type="term" value="P:protein transport"/>
    <property type="evidence" value="ECO:0007669"/>
    <property type="project" value="UniProtKB-KW"/>
</dbReference>
<evidence type="ECO:0000256" key="1">
    <source>
        <dbReference type="ARBA" id="ARBA00005696"/>
    </source>
</evidence>
<dbReference type="RefSeq" id="XP_040637178.1">
    <property type="nucleotide sequence ID" value="XM_040785808.1"/>
</dbReference>
<dbReference type="EMBL" id="KK088431">
    <property type="protein sequence ID" value="EYE93490.1"/>
    <property type="molecule type" value="Genomic_DNA"/>
</dbReference>
<dbReference type="Gene3D" id="3.30.1460.50">
    <property type="match status" value="1"/>
</dbReference>
<gene>
    <name evidence="8" type="ORF">EURHEDRAFT_504193</name>
</gene>
<evidence type="ECO:0000256" key="3">
    <source>
        <dbReference type="ARBA" id="ARBA00022679"/>
    </source>
</evidence>
<dbReference type="GO" id="GO:0032446">
    <property type="term" value="P:protein modification by small protein conjugation"/>
    <property type="evidence" value="ECO:0007669"/>
    <property type="project" value="TreeGrafter"/>
</dbReference>
<keyword evidence="3" id="KW-0808">Transferase</keyword>
<dbReference type="Pfam" id="PF03987">
    <property type="entry name" value="Autophagy_act_C"/>
    <property type="match status" value="1"/>
</dbReference>
<dbReference type="GO" id="GO:0000045">
    <property type="term" value="P:autophagosome assembly"/>
    <property type="evidence" value="ECO:0007669"/>
    <property type="project" value="TreeGrafter"/>
</dbReference>
<dbReference type="PANTHER" id="PTHR14957">
    <property type="entry name" value="UBIQUITIN-LIKE-CONJUGATING ENZYME ATG10"/>
    <property type="match status" value="1"/>
</dbReference>
<dbReference type="GeneID" id="63700932"/>
<dbReference type="GO" id="GO:0061651">
    <property type="term" value="F:Atg12 conjugating enzyme activity"/>
    <property type="evidence" value="ECO:0007669"/>
    <property type="project" value="TreeGrafter"/>
</dbReference>
<keyword evidence="5" id="KW-0813">Transport</keyword>
<keyword evidence="5" id="KW-0653">Protein transport</keyword>
<evidence type="ECO:0000256" key="6">
    <source>
        <dbReference type="ARBA" id="ARBA00023006"/>
    </source>
</evidence>
<dbReference type="AlphaFoldDB" id="A0A017SBB4"/>
<evidence type="ECO:0000313" key="8">
    <source>
        <dbReference type="EMBL" id="EYE93490.1"/>
    </source>
</evidence>
<dbReference type="InterPro" id="IPR007135">
    <property type="entry name" value="Atg3/Atg10"/>
</dbReference>
<evidence type="ECO:0000256" key="7">
    <source>
        <dbReference type="ARBA" id="ARBA00029833"/>
    </source>
</evidence>
<proteinExistence type="inferred from homology"/>
<dbReference type="OrthoDB" id="4089664at2759"/>
<evidence type="ECO:0000256" key="4">
    <source>
        <dbReference type="ARBA" id="ARBA00022786"/>
    </source>
</evidence>
<accession>A0A017SBB4</accession>
<dbReference type="GO" id="GO:0005829">
    <property type="term" value="C:cytosol"/>
    <property type="evidence" value="ECO:0007669"/>
    <property type="project" value="TreeGrafter"/>
</dbReference>
<dbReference type="PANTHER" id="PTHR14957:SF1">
    <property type="entry name" value="UBIQUITIN-LIKE-CONJUGATING ENZYME ATG10"/>
    <property type="match status" value="1"/>
</dbReference>
<sequence length="246" mass="27609">MASLTPSRPSQEPLMGFPFLKPDEFDYGCRVLCDRFHAWQISSSDTGLSIRFVHQQVTSDSMLKISRHIENIGVHGEENALVYEPENLQELQLEDDSEHDPETLIRAIEPNASLQVDYDIALSPTYQVPVLYFTLRWINHKGPVLGIDVVYQYLVPDEYRKQLKSVGIIGGISFDYHPITGAPTFFVHPCNTADAMRHIAGGQDVTPETYLVIWLGLVGHCVGLHMPSELFATEAGARTTERLGQQ</sequence>
<name>A0A017SBB4_ASPRC</name>
<keyword evidence="9" id="KW-1185">Reference proteome</keyword>
<keyword evidence="6" id="KW-0072">Autophagy</keyword>
<reference evidence="9" key="1">
    <citation type="journal article" date="2014" name="Nat. Commun.">
        <title>Genomic adaptations of the halophilic Dead Sea filamentous fungus Eurotium rubrum.</title>
        <authorList>
            <person name="Kis-Papo T."/>
            <person name="Weig A.R."/>
            <person name="Riley R."/>
            <person name="Persoh D."/>
            <person name="Salamov A."/>
            <person name="Sun H."/>
            <person name="Lipzen A."/>
            <person name="Wasser S.P."/>
            <person name="Rambold G."/>
            <person name="Grigoriev I.V."/>
            <person name="Nevo E."/>
        </authorList>
    </citation>
    <scope>NUCLEOTIDE SEQUENCE [LARGE SCALE GENOMIC DNA]</scope>
    <source>
        <strain evidence="9">CBS 135680</strain>
    </source>
</reference>
<organism evidence="8 9">
    <name type="scientific">Aspergillus ruber (strain CBS 135680)</name>
    <dbReference type="NCBI Taxonomy" id="1388766"/>
    <lineage>
        <taxon>Eukaryota</taxon>
        <taxon>Fungi</taxon>
        <taxon>Dikarya</taxon>
        <taxon>Ascomycota</taxon>
        <taxon>Pezizomycotina</taxon>
        <taxon>Eurotiomycetes</taxon>
        <taxon>Eurotiomycetidae</taxon>
        <taxon>Eurotiales</taxon>
        <taxon>Aspergillaceae</taxon>
        <taxon>Aspergillus</taxon>
        <taxon>Aspergillus subgen. Aspergillus</taxon>
    </lineage>
</organism>
<evidence type="ECO:0000256" key="2">
    <source>
        <dbReference type="ARBA" id="ARBA00021099"/>
    </source>
</evidence>
<dbReference type="STRING" id="1388766.A0A017SBB4"/>
<protein>
    <recommendedName>
        <fullName evidence="2">Ubiquitin-like-conjugating enzyme ATG10</fullName>
    </recommendedName>
    <alternativeName>
        <fullName evidence="7">Autophagy-related protein 10</fullName>
    </alternativeName>
</protein>
<evidence type="ECO:0000313" key="9">
    <source>
        <dbReference type="Proteomes" id="UP000019804"/>
    </source>
</evidence>
<dbReference type="GO" id="GO:0000422">
    <property type="term" value="P:autophagy of mitochondrion"/>
    <property type="evidence" value="ECO:0007669"/>
    <property type="project" value="TreeGrafter"/>
</dbReference>
<dbReference type="HOGENOM" id="CLU_072332_0_0_1"/>
<keyword evidence="4" id="KW-0833">Ubl conjugation pathway</keyword>
<dbReference type="Proteomes" id="UP000019804">
    <property type="component" value="Unassembled WGS sequence"/>
</dbReference>
<evidence type="ECO:0000256" key="5">
    <source>
        <dbReference type="ARBA" id="ARBA00022927"/>
    </source>
</evidence>
<comment type="similarity">
    <text evidence="1">Belongs to the ATG10 family.</text>
</comment>